<dbReference type="Proteomes" id="UP000653045">
    <property type="component" value="Unassembled WGS sequence"/>
</dbReference>
<evidence type="ECO:0000313" key="3">
    <source>
        <dbReference type="EMBL" id="MBJ8325773.1"/>
    </source>
</evidence>
<feature type="domain" description="PTS EIIB type-2" evidence="2">
    <location>
        <begin position="8"/>
        <end position="103"/>
    </location>
</feature>
<keyword evidence="4" id="KW-1185">Reference proteome</keyword>
<comment type="caution">
    <text evidence="3">The sequence shown here is derived from an EMBL/GenBank/DDBJ whole genome shotgun (WGS) entry which is preliminary data.</text>
</comment>
<accession>A0ABS0ZJ77</accession>
<dbReference type="Gene3D" id="3.40.50.2300">
    <property type="match status" value="1"/>
</dbReference>
<evidence type="ECO:0000313" key="4">
    <source>
        <dbReference type="Proteomes" id="UP000653045"/>
    </source>
</evidence>
<organism evidence="3 4">
    <name type="scientific">Streptococcus pacificus</name>
    <dbReference type="NCBI Taxonomy" id="2740577"/>
    <lineage>
        <taxon>Bacteria</taxon>
        <taxon>Bacillati</taxon>
        <taxon>Bacillota</taxon>
        <taxon>Bacilli</taxon>
        <taxon>Lactobacillales</taxon>
        <taxon>Streptococcaceae</taxon>
        <taxon>Streptococcus</taxon>
    </lineage>
</organism>
<name>A0ABS0ZJ77_9STRE</name>
<protein>
    <recommendedName>
        <fullName evidence="2">PTS EIIB type-2 domain-containing protein</fullName>
    </recommendedName>
</protein>
<dbReference type="InterPro" id="IPR013011">
    <property type="entry name" value="PTS_EIIB_2"/>
</dbReference>
<dbReference type="Pfam" id="PF02302">
    <property type="entry name" value="PTS_IIB"/>
    <property type="match status" value="1"/>
</dbReference>
<dbReference type="EMBL" id="JAENBO010000002">
    <property type="protein sequence ID" value="MBJ8325773.1"/>
    <property type="molecule type" value="Genomic_DNA"/>
</dbReference>
<evidence type="ECO:0000256" key="1">
    <source>
        <dbReference type="ARBA" id="ARBA00022679"/>
    </source>
</evidence>
<dbReference type="SUPFAM" id="SSF52794">
    <property type="entry name" value="PTS system IIB component-like"/>
    <property type="match status" value="1"/>
</dbReference>
<sequence length="110" mass="11917">MENSKKEVKVLFVCGYGVGSSAMSAGIVQKELDKRHVNSVVKHTAAGEAQGFNDWVDVIAVSKKLIDIVNVDQFPGKDVIEVENIMDGATIADQILSIVKEKFPEAIEKG</sequence>
<evidence type="ECO:0000259" key="2">
    <source>
        <dbReference type="PROSITE" id="PS51099"/>
    </source>
</evidence>
<dbReference type="RefSeq" id="WP_199575335.1">
    <property type="nucleotide sequence ID" value="NZ_JAENBO010000002.1"/>
</dbReference>
<keyword evidence="1" id="KW-0808">Transferase</keyword>
<proteinExistence type="predicted"/>
<reference evidence="3 4" key="1">
    <citation type="journal article" date="2021" name="Int. J. Syst. Evol. Microbiol.">
        <title>Streptococcus vicugnae sp. nov., isolated from faeces of alpacas (Vicugna pacos) and cattle (Bos taurus), Streptococcus zalophi sp. nov., and Streptococcus pacificus sp. nov., isolated from respiratory tract of California sea lions (Zalophus californianus).</title>
        <authorList>
            <person name="Volokhov D.V."/>
            <person name="Zagorodnyaya T.A."/>
            <person name="Shen Z."/>
            <person name="Blom J."/>
            <person name="Furtak V.A."/>
            <person name="Eisenberg T."/>
            <person name="Fan P."/>
            <person name="Jeong K.C."/>
            <person name="Gao Y."/>
            <person name="Zhang S."/>
            <person name="Amselle M."/>
        </authorList>
    </citation>
    <scope>NUCLEOTIDE SEQUENCE [LARGE SCALE GENOMIC DNA]</scope>
    <source>
        <strain evidence="3 4">CSL7591</strain>
    </source>
</reference>
<dbReference type="InterPro" id="IPR003501">
    <property type="entry name" value="PTS_EIIB_2/3"/>
</dbReference>
<gene>
    <name evidence="3" type="ORF">JHK62_03630</name>
</gene>
<dbReference type="PROSITE" id="PS51099">
    <property type="entry name" value="PTS_EIIB_TYPE_2"/>
    <property type="match status" value="1"/>
</dbReference>
<dbReference type="InterPro" id="IPR036095">
    <property type="entry name" value="PTS_EIIB-like_sf"/>
</dbReference>